<evidence type="ECO:0000259" key="1">
    <source>
        <dbReference type="Pfam" id="PF05598"/>
    </source>
</evidence>
<comment type="caution">
    <text evidence="2">The sequence shown here is derived from an EMBL/GenBank/DDBJ whole genome shotgun (WGS) entry which is preliminary data.</text>
</comment>
<accession>A0A848L4I8</accession>
<dbReference type="EMBL" id="JABBJJ010000009">
    <property type="protein sequence ID" value="NMO13890.1"/>
    <property type="molecule type" value="Genomic_DNA"/>
</dbReference>
<gene>
    <name evidence="2" type="ORF">HG543_03305</name>
</gene>
<dbReference type="Proteomes" id="UP000518300">
    <property type="component" value="Unassembled WGS sequence"/>
</dbReference>
<evidence type="ECO:0000313" key="2">
    <source>
        <dbReference type="EMBL" id="NMO13890.1"/>
    </source>
</evidence>
<dbReference type="AlphaFoldDB" id="A0A848L4I8"/>
<organism evidence="2 3">
    <name type="scientific">Pyxidicoccus fallax</name>
    <dbReference type="NCBI Taxonomy" id="394095"/>
    <lineage>
        <taxon>Bacteria</taxon>
        <taxon>Pseudomonadati</taxon>
        <taxon>Myxococcota</taxon>
        <taxon>Myxococcia</taxon>
        <taxon>Myxococcales</taxon>
        <taxon>Cystobacterineae</taxon>
        <taxon>Myxococcaceae</taxon>
        <taxon>Pyxidicoccus</taxon>
    </lineage>
</organism>
<evidence type="ECO:0000313" key="3">
    <source>
        <dbReference type="Proteomes" id="UP000518300"/>
    </source>
</evidence>
<proteinExistence type="predicted"/>
<protein>
    <submittedName>
        <fullName evidence="2">Transposase</fullName>
    </submittedName>
</protein>
<feature type="domain" description="Transposase InsH N-terminal" evidence="1">
    <location>
        <begin position="1"/>
        <end position="54"/>
    </location>
</feature>
<dbReference type="InterPro" id="IPR008490">
    <property type="entry name" value="Transposase_InsH_N"/>
</dbReference>
<sequence length="74" mass="8525">MLLKACLLIALYSVRNERQFCERPEYDQLFRLFRDMGLVEPGFDASSLAKNKQRLLKADVARRFFEGVVGQAKG</sequence>
<dbReference type="Pfam" id="PF05598">
    <property type="entry name" value="DUF772"/>
    <property type="match status" value="1"/>
</dbReference>
<keyword evidence="3" id="KW-1185">Reference proteome</keyword>
<name>A0A848L4I8_9BACT</name>
<reference evidence="2 3" key="1">
    <citation type="submission" date="2020-04" db="EMBL/GenBank/DDBJ databases">
        <title>Draft genome of Pyxidicoccus fallax type strain.</title>
        <authorList>
            <person name="Whitworth D.E."/>
        </authorList>
    </citation>
    <scope>NUCLEOTIDE SEQUENCE [LARGE SCALE GENOMIC DNA]</scope>
    <source>
        <strain evidence="2 3">DSM 14698</strain>
    </source>
</reference>